<evidence type="ECO:0000313" key="3">
    <source>
        <dbReference type="Proteomes" id="UP000256645"/>
    </source>
</evidence>
<feature type="compositionally biased region" description="Polar residues" evidence="1">
    <location>
        <begin position="183"/>
        <end position="193"/>
    </location>
</feature>
<dbReference type="STRING" id="1849047.A0A3D8S8E0"/>
<dbReference type="Pfam" id="PF08539">
    <property type="entry name" value="HbrB"/>
    <property type="match status" value="1"/>
</dbReference>
<feature type="compositionally biased region" description="Polar residues" evidence="1">
    <location>
        <begin position="724"/>
        <end position="735"/>
    </location>
</feature>
<feature type="compositionally biased region" description="Polar residues" evidence="1">
    <location>
        <begin position="51"/>
        <end position="66"/>
    </location>
</feature>
<feature type="compositionally biased region" description="Polar residues" evidence="1">
    <location>
        <begin position="746"/>
        <end position="772"/>
    </location>
</feature>
<dbReference type="PANTHER" id="PTHR32428:SF2">
    <property type="entry name" value="TARGET OF RAPAMYCIN COMPLEX 2 SUBUNIT BIT61-RELATED"/>
    <property type="match status" value="1"/>
</dbReference>
<evidence type="ECO:0000313" key="2">
    <source>
        <dbReference type="EMBL" id="RDW82391.1"/>
    </source>
</evidence>
<dbReference type="OrthoDB" id="2290221at2759"/>
<feature type="compositionally biased region" description="Polar residues" evidence="1">
    <location>
        <begin position="19"/>
        <end position="40"/>
    </location>
</feature>
<evidence type="ECO:0000256" key="1">
    <source>
        <dbReference type="SAM" id="MobiDB-lite"/>
    </source>
</evidence>
<feature type="compositionally biased region" description="Polar residues" evidence="1">
    <location>
        <begin position="387"/>
        <end position="405"/>
    </location>
</feature>
<feature type="region of interest" description="Disordered" evidence="1">
    <location>
        <begin position="706"/>
        <end position="772"/>
    </location>
</feature>
<feature type="region of interest" description="Disordered" evidence="1">
    <location>
        <begin position="1"/>
        <end position="136"/>
    </location>
</feature>
<feature type="compositionally biased region" description="Basic residues" evidence="1">
    <location>
        <begin position="362"/>
        <end position="375"/>
    </location>
</feature>
<accession>A0A3D8S8E0</accession>
<dbReference type="EMBL" id="PDLM01000003">
    <property type="protein sequence ID" value="RDW82391.1"/>
    <property type="molecule type" value="Genomic_DNA"/>
</dbReference>
<feature type="compositionally biased region" description="Polar residues" evidence="1">
    <location>
        <begin position="1"/>
        <end position="11"/>
    </location>
</feature>
<reference evidence="2 3" key="1">
    <citation type="journal article" date="2018" name="IMA Fungus">
        <title>IMA Genome-F 9: Draft genome sequence of Annulohypoxylon stygium, Aspergillus mulundensis, Berkeleyomyces basicola (syn. Thielaviopsis basicola), Ceratocystis smalleyi, two Cercospora beticola strains, Coleophoma cylindrospora, Fusarium fracticaudum, Phialophora cf. hyalina, and Morchella septimelata.</title>
        <authorList>
            <person name="Wingfield B.D."/>
            <person name="Bills G.F."/>
            <person name="Dong Y."/>
            <person name="Huang W."/>
            <person name="Nel W.J."/>
            <person name="Swalarsk-Parry B.S."/>
            <person name="Vaghefi N."/>
            <person name="Wilken P.M."/>
            <person name="An Z."/>
            <person name="de Beer Z.W."/>
            <person name="De Vos L."/>
            <person name="Chen L."/>
            <person name="Duong T.A."/>
            <person name="Gao Y."/>
            <person name="Hammerbacher A."/>
            <person name="Kikkert J.R."/>
            <person name="Li Y."/>
            <person name="Li H."/>
            <person name="Li K."/>
            <person name="Li Q."/>
            <person name="Liu X."/>
            <person name="Ma X."/>
            <person name="Naidoo K."/>
            <person name="Pethybridge S.J."/>
            <person name="Sun J."/>
            <person name="Steenkamp E.T."/>
            <person name="van der Nest M.A."/>
            <person name="van Wyk S."/>
            <person name="Wingfield M.J."/>
            <person name="Xiong C."/>
            <person name="Yue Q."/>
            <person name="Zhang X."/>
        </authorList>
    </citation>
    <scope>NUCLEOTIDE SEQUENCE [LARGE SCALE GENOMIC DNA]</scope>
    <source>
        <strain evidence="2 3">BP6252</strain>
    </source>
</reference>
<comment type="caution">
    <text evidence="2">The sequence shown here is derived from an EMBL/GenBank/DDBJ whole genome shotgun (WGS) entry which is preliminary data.</text>
</comment>
<feature type="compositionally biased region" description="Basic and acidic residues" evidence="1">
    <location>
        <begin position="427"/>
        <end position="451"/>
    </location>
</feature>
<dbReference type="GO" id="GO:0038203">
    <property type="term" value="P:TORC2 signaling"/>
    <property type="evidence" value="ECO:0007669"/>
    <property type="project" value="TreeGrafter"/>
</dbReference>
<feature type="compositionally biased region" description="Low complexity" evidence="1">
    <location>
        <begin position="163"/>
        <end position="182"/>
    </location>
</feature>
<proteinExistence type="predicted"/>
<dbReference type="PANTHER" id="PTHR32428">
    <property type="entry name" value="TARGET OF RAPAMYCIN COMPLEX 2 SUBUNIT BIT61-RELATED"/>
    <property type="match status" value="1"/>
</dbReference>
<sequence>MQPQQQQQSTGLRARGSFSPLSIQVPQIASQQRPNVRTVDSSSSDESILSTQRTRVTPTSGSQQAVSRPSFPSFSSSPNISTTSLQNFSRPTAALARSEAPPRNVSPLTITPKSSLGDFHRGHRRNHSQTQGFFDPTVATGSMANLNSSGLASANNGLSASQIAAQAAMQHQSTHQRQRSQTVPAPQTESQVPGNRKTSRTGPMSPPLLSLTEASAPRDNNFGGQYYHNGLLGGHTLTPAQTAANVVFPKSPATSPGLPPTDFSDHRMQPDKPIAIPKKESKVKLFSRPGKIGISKEKAPGALPSPNKMPLYNSLQRANASTNSLADSMSSAGSMYSLQNSSSATIRQVETPQPDAKDKEAKHKHHFLSRQKHKLSSKDDHHLPLSSAASNSKPVDPSAPSSLYNFNLPPSPGPSTTSFAKSMSGLDLRHGGRALREKKKEEKSDALRDNDSSYTQTDWPAPGSLGSAGGASYLGGSVGSSFYAPSIYGGSETQDLGKYGLNNMTPDDAWPFLKAKLLIIFEGEDLRLPVEDFNRLVSTHLTRCIQKRAPTLIVEDLRDLLQTGFSSLDQTLRRTPDNQLIPHLVEMWLFTFTSVLPYMQAVFLPLDLEFSGHGPLLSREAAREFWGALPGGVPAGGMLEVRRIVLIAYRDMVILPRFETLKTIFSRLSLESLNLAIPIPGRNVSPERPSTAMSLEPSVASYGSQTTTLLNGGSGESSGNRSRAISNVSDPSTSVGIAINSERPFTPSSAHTRPSFSSLDRAQRQANVEDSSKQLTETVGRMLQCMSVLSSVGSGGGGDEDAQKKMEELSKGLKLNWLGRGRTGRNRRGLVGARVRREAQGDGIAV</sequence>
<protein>
    <submittedName>
        <fullName evidence="2">HbrB-like protein</fullName>
    </submittedName>
</protein>
<feature type="compositionally biased region" description="Low complexity" evidence="1">
    <location>
        <begin position="41"/>
        <end position="50"/>
    </location>
</feature>
<dbReference type="Proteomes" id="UP000256645">
    <property type="component" value="Unassembled WGS sequence"/>
</dbReference>
<feature type="region of interest" description="Disordered" evidence="1">
    <location>
        <begin position="293"/>
        <end position="312"/>
    </location>
</feature>
<keyword evidence="3" id="KW-1185">Reference proteome</keyword>
<organism evidence="2 3">
    <name type="scientific">Coleophoma cylindrospora</name>
    <dbReference type="NCBI Taxonomy" id="1849047"/>
    <lineage>
        <taxon>Eukaryota</taxon>
        <taxon>Fungi</taxon>
        <taxon>Dikarya</taxon>
        <taxon>Ascomycota</taxon>
        <taxon>Pezizomycotina</taxon>
        <taxon>Leotiomycetes</taxon>
        <taxon>Helotiales</taxon>
        <taxon>Dermateaceae</taxon>
        <taxon>Coleophoma</taxon>
    </lineage>
</organism>
<feature type="region of interest" description="Disordered" evidence="1">
    <location>
        <begin position="336"/>
        <end position="461"/>
    </location>
</feature>
<gene>
    <name evidence="2" type="ORF">BP6252_03503</name>
</gene>
<dbReference type="AlphaFoldDB" id="A0A3D8S8E0"/>
<feature type="compositionally biased region" description="Polar residues" evidence="1">
    <location>
        <begin position="336"/>
        <end position="351"/>
    </location>
</feature>
<dbReference type="InterPro" id="IPR013745">
    <property type="entry name" value="Bit61/PRR5"/>
</dbReference>
<dbReference type="GO" id="GO:0031932">
    <property type="term" value="C:TORC2 complex"/>
    <property type="evidence" value="ECO:0007669"/>
    <property type="project" value="TreeGrafter"/>
</dbReference>
<feature type="region of interest" description="Disordered" evidence="1">
    <location>
        <begin position="163"/>
        <end position="221"/>
    </location>
</feature>
<feature type="compositionally biased region" description="Low complexity" evidence="1">
    <location>
        <begin position="67"/>
        <end position="84"/>
    </location>
</feature>
<name>A0A3D8S8E0_9HELO</name>